<evidence type="ECO:0000256" key="2">
    <source>
        <dbReference type="ARBA" id="ARBA00022448"/>
    </source>
</evidence>
<name>A0AAU3H175_9ACTN</name>
<keyword evidence="3 6" id="KW-0349">Heme</keyword>
<dbReference type="InterPro" id="IPR012292">
    <property type="entry name" value="Globin/Proto"/>
</dbReference>
<dbReference type="GO" id="GO:0019825">
    <property type="term" value="F:oxygen binding"/>
    <property type="evidence" value="ECO:0007669"/>
    <property type="project" value="InterPro"/>
</dbReference>
<accession>A0AAU3H175</accession>
<dbReference type="GO" id="GO:0005344">
    <property type="term" value="F:oxygen carrier activity"/>
    <property type="evidence" value="ECO:0007669"/>
    <property type="project" value="UniProtKB-UniRule"/>
</dbReference>
<keyword evidence="4 6" id="KW-0479">Metal-binding</keyword>
<gene>
    <name evidence="9" type="ORF">OG626_24285</name>
</gene>
<evidence type="ECO:0000256" key="7">
    <source>
        <dbReference type="PIRSR" id="PIRSR002030-1"/>
    </source>
</evidence>
<dbReference type="CDD" id="cd00454">
    <property type="entry name" value="TrHb1_N"/>
    <property type="match status" value="1"/>
</dbReference>
<dbReference type="AlphaFoldDB" id="A0AAU3H175"/>
<evidence type="ECO:0000256" key="8">
    <source>
        <dbReference type="PIRSR" id="PIRSR601486-1"/>
    </source>
</evidence>
<feature type="binding site" description="proximal binding residue" evidence="7">
    <location>
        <position position="81"/>
    </location>
    <ligand>
        <name>heme</name>
        <dbReference type="ChEBI" id="CHEBI:30413"/>
    </ligand>
    <ligandPart>
        <name>Fe</name>
        <dbReference type="ChEBI" id="CHEBI:18248"/>
    </ligandPart>
</feature>
<sequence length="129" mass="13822">MTDTAKEPAQAPPTLFESVGGADAVEAVVDIFYGRVLADPELSGYFEGRDMERLKRHQRLFVGQALGSKAPYPGRTMQRAHQGLAITSEAFDRVVSHLAGALKETGLDDATIGTIAQTLLPLKPDIVTA</sequence>
<evidence type="ECO:0000313" key="9">
    <source>
        <dbReference type="EMBL" id="WTY97779.1"/>
    </source>
</evidence>
<proteinExistence type="inferred from homology"/>
<evidence type="ECO:0000256" key="4">
    <source>
        <dbReference type="ARBA" id="ARBA00022723"/>
    </source>
</evidence>
<dbReference type="InterPro" id="IPR016339">
    <property type="entry name" value="Hemoglobin_trunc_I"/>
</dbReference>
<dbReference type="InterPro" id="IPR009050">
    <property type="entry name" value="Globin-like_sf"/>
</dbReference>
<comment type="similarity">
    <text evidence="1 6">Belongs to the truncated hemoglobin family. Group I subfamily.</text>
</comment>
<dbReference type="GO" id="GO:0020037">
    <property type="term" value="F:heme binding"/>
    <property type="evidence" value="ECO:0007669"/>
    <property type="project" value="InterPro"/>
</dbReference>
<dbReference type="PIRSF" id="PIRSF002030">
    <property type="entry name" value="Globin_Protozoa/Cyanobacteria"/>
    <property type="match status" value="1"/>
</dbReference>
<dbReference type="Gene3D" id="1.10.490.10">
    <property type="entry name" value="Globins"/>
    <property type="match status" value="1"/>
</dbReference>
<reference evidence="9" key="1">
    <citation type="submission" date="2022-10" db="EMBL/GenBank/DDBJ databases">
        <title>The complete genomes of actinobacterial strains from the NBC collection.</title>
        <authorList>
            <person name="Joergensen T.S."/>
            <person name="Alvarez Arevalo M."/>
            <person name="Sterndorff E.B."/>
            <person name="Faurdal D."/>
            <person name="Vuksanovic O."/>
            <person name="Mourched A.-S."/>
            <person name="Charusanti P."/>
            <person name="Shaw S."/>
            <person name="Blin K."/>
            <person name="Weber T."/>
        </authorList>
    </citation>
    <scope>NUCLEOTIDE SEQUENCE</scope>
    <source>
        <strain evidence="9">NBC_01401</strain>
    </source>
</reference>
<dbReference type="Pfam" id="PF01152">
    <property type="entry name" value="Bac_globin"/>
    <property type="match status" value="1"/>
</dbReference>
<organism evidence="9">
    <name type="scientific">Streptomyces sp. NBC_01401</name>
    <dbReference type="NCBI Taxonomy" id="2903854"/>
    <lineage>
        <taxon>Bacteria</taxon>
        <taxon>Bacillati</taxon>
        <taxon>Actinomycetota</taxon>
        <taxon>Actinomycetes</taxon>
        <taxon>Kitasatosporales</taxon>
        <taxon>Streptomycetaceae</taxon>
        <taxon>Streptomyces</taxon>
    </lineage>
</organism>
<evidence type="ECO:0000256" key="5">
    <source>
        <dbReference type="ARBA" id="ARBA00023004"/>
    </source>
</evidence>
<keyword evidence="2 6" id="KW-0813">Transport</keyword>
<evidence type="ECO:0000256" key="3">
    <source>
        <dbReference type="ARBA" id="ARBA00022617"/>
    </source>
</evidence>
<keyword evidence="6" id="KW-0561">Oxygen transport</keyword>
<dbReference type="InterPro" id="IPR001486">
    <property type="entry name" value="Hemoglobin_trunc"/>
</dbReference>
<keyword evidence="5 6" id="KW-0408">Iron</keyword>
<protein>
    <recommendedName>
        <fullName evidence="6">Group 1 truncated hemoglobin</fullName>
    </recommendedName>
</protein>
<evidence type="ECO:0000256" key="6">
    <source>
        <dbReference type="PIRNR" id="PIRNR002030"/>
    </source>
</evidence>
<comment type="cofactor">
    <cofactor evidence="7">
        <name>heme</name>
        <dbReference type="ChEBI" id="CHEBI:30413"/>
    </cofactor>
    <text evidence="7">Binds 1 heme group per subunit.</text>
</comment>
<dbReference type="EMBL" id="CP109535">
    <property type="protein sequence ID" value="WTY97779.1"/>
    <property type="molecule type" value="Genomic_DNA"/>
</dbReference>
<dbReference type="GO" id="GO:0046872">
    <property type="term" value="F:metal ion binding"/>
    <property type="evidence" value="ECO:0007669"/>
    <property type="project" value="UniProtKB-UniRule"/>
</dbReference>
<evidence type="ECO:0000256" key="1">
    <source>
        <dbReference type="ARBA" id="ARBA00009660"/>
    </source>
</evidence>
<feature type="binding site" description="distal binding residue" evidence="8">
    <location>
        <position position="57"/>
    </location>
    <ligand>
        <name>heme</name>
        <dbReference type="ChEBI" id="CHEBI:30413"/>
    </ligand>
    <ligandPart>
        <name>Fe</name>
        <dbReference type="ChEBI" id="CHEBI:18248"/>
    </ligandPart>
</feature>
<feature type="binding site" description="distal binding residue" evidence="8">
    <location>
        <position position="81"/>
    </location>
    <ligand>
        <name>heme</name>
        <dbReference type="ChEBI" id="CHEBI:30413"/>
    </ligand>
    <ligandPart>
        <name>Fe</name>
        <dbReference type="ChEBI" id="CHEBI:18248"/>
    </ligandPart>
</feature>
<dbReference type="SUPFAM" id="SSF46458">
    <property type="entry name" value="Globin-like"/>
    <property type="match status" value="1"/>
</dbReference>